<name>A0A6A4EBA7_9STRA</name>
<accession>A0A6A4EBA7</accession>
<comment type="caution">
    <text evidence="2">The sequence shown here is derived from an EMBL/GenBank/DDBJ whole genome shotgun (WGS) entry which is preliminary data.</text>
</comment>
<evidence type="ECO:0000313" key="1">
    <source>
        <dbReference type="EMBL" id="KAE9003285.1"/>
    </source>
</evidence>
<evidence type="ECO:0000313" key="4">
    <source>
        <dbReference type="Proteomes" id="UP000435112"/>
    </source>
</evidence>
<reference evidence="2 3" key="1">
    <citation type="submission" date="2018-08" db="EMBL/GenBank/DDBJ databases">
        <title>Genomic investigation of the strawberry pathogen Phytophthora fragariae indicates pathogenicity is determined by transcriptional variation in three key races.</title>
        <authorList>
            <person name="Adams T.M."/>
            <person name="Armitage A.D."/>
            <person name="Sobczyk M.K."/>
            <person name="Bates H.J."/>
            <person name="Dunwell J.M."/>
            <person name="Nellist C.F."/>
            <person name="Harrison R.J."/>
        </authorList>
    </citation>
    <scope>NUCLEOTIDE SEQUENCE [LARGE SCALE GENOMIC DNA]</scope>
    <source>
        <strain evidence="1 4">SCRP324</strain>
        <strain evidence="2 3">SCRP333</strain>
    </source>
</reference>
<sequence length="32" mass="3722">MMEGVVTLRDIGESNHLAFRQITSIQSQKLYR</sequence>
<organism evidence="2 3">
    <name type="scientific">Phytophthora rubi</name>
    <dbReference type="NCBI Taxonomy" id="129364"/>
    <lineage>
        <taxon>Eukaryota</taxon>
        <taxon>Sar</taxon>
        <taxon>Stramenopiles</taxon>
        <taxon>Oomycota</taxon>
        <taxon>Peronosporomycetes</taxon>
        <taxon>Peronosporales</taxon>
        <taxon>Peronosporaceae</taxon>
        <taxon>Phytophthora</taxon>
    </lineage>
</organism>
<evidence type="ECO:0000313" key="2">
    <source>
        <dbReference type="EMBL" id="KAE9319348.1"/>
    </source>
</evidence>
<protein>
    <submittedName>
        <fullName evidence="2">Uncharacterized protein</fullName>
    </submittedName>
</protein>
<evidence type="ECO:0000313" key="3">
    <source>
        <dbReference type="Proteomes" id="UP000434957"/>
    </source>
</evidence>
<dbReference type="AlphaFoldDB" id="A0A6A4EBA7"/>
<dbReference type="EMBL" id="QXFU01001396">
    <property type="protein sequence ID" value="KAE9003285.1"/>
    <property type="molecule type" value="Genomic_DNA"/>
</dbReference>
<gene>
    <name evidence="1" type="ORF">PR002_g17392</name>
    <name evidence="2" type="ORF">PR003_g17992</name>
</gene>
<dbReference type="EMBL" id="QXFT01001412">
    <property type="protein sequence ID" value="KAE9319348.1"/>
    <property type="molecule type" value="Genomic_DNA"/>
</dbReference>
<dbReference type="Proteomes" id="UP000434957">
    <property type="component" value="Unassembled WGS sequence"/>
</dbReference>
<proteinExistence type="predicted"/>
<keyword evidence="3" id="KW-1185">Reference proteome</keyword>
<dbReference type="Proteomes" id="UP000435112">
    <property type="component" value="Unassembled WGS sequence"/>
</dbReference>